<dbReference type="EMBL" id="CP104214">
    <property type="protein sequence ID" value="UWX70177.1"/>
    <property type="molecule type" value="Genomic_DNA"/>
</dbReference>
<organism evidence="1 2">
    <name type="scientific">Burkholderia gladioli</name>
    <name type="common">Pseudomonas marginata</name>
    <name type="synonym">Phytomonas marginata</name>
    <dbReference type="NCBI Taxonomy" id="28095"/>
    <lineage>
        <taxon>Bacteria</taxon>
        <taxon>Pseudomonadati</taxon>
        <taxon>Pseudomonadota</taxon>
        <taxon>Betaproteobacteria</taxon>
        <taxon>Burkholderiales</taxon>
        <taxon>Burkholderiaceae</taxon>
        <taxon>Burkholderia</taxon>
    </lineage>
</organism>
<reference evidence="1" key="1">
    <citation type="submission" date="2022-09" db="EMBL/GenBank/DDBJ databases">
        <title>Genomic of Burkholderia gladioli.</title>
        <authorList>
            <person name="Wu H."/>
        </authorList>
    </citation>
    <scope>NUCLEOTIDE SEQUENCE</scope>
    <source>
        <strain evidence="1">ZN-S4</strain>
    </source>
</reference>
<proteinExistence type="predicted"/>
<evidence type="ECO:0000313" key="1">
    <source>
        <dbReference type="EMBL" id="UWX70177.1"/>
    </source>
</evidence>
<sequence length="159" mass="17652">MSKRKHAKSAHPQRRNFPNDYTREDLIAQLVAMGAECYRQAEQIEALTQRIYELEAENSLLPESEQHGVDGEMDVNGYRLCASVFLSRFDSIGLGEQGGYSCVAGRGDDVESEFGRDLSAAPDMESADIRLGNSAPTPLRWPLADSAPRPVFRVFDVSK</sequence>
<dbReference type="Proteomes" id="UP001059745">
    <property type="component" value="Chromosome 1"/>
</dbReference>
<dbReference type="RefSeq" id="WP_260531309.1">
    <property type="nucleotide sequence ID" value="NZ_CP104214.1"/>
</dbReference>
<protein>
    <submittedName>
        <fullName evidence="1">Uncharacterized protein</fullName>
    </submittedName>
</protein>
<gene>
    <name evidence="1" type="ORF">NYZ96_18650</name>
</gene>
<name>A0AB38TRD2_BURGA</name>
<dbReference type="AlphaFoldDB" id="A0AB38TRD2"/>
<accession>A0AB38TRD2</accession>
<evidence type="ECO:0000313" key="2">
    <source>
        <dbReference type="Proteomes" id="UP001059745"/>
    </source>
</evidence>